<feature type="region of interest" description="Disordered" evidence="1">
    <location>
        <begin position="222"/>
        <end position="277"/>
    </location>
</feature>
<feature type="region of interest" description="Disordered" evidence="1">
    <location>
        <begin position="817"/>
        <end position="838"/>
    </location>
</feature>
<dbReference type="InterPro" id="IPR030072">
    <property type="entry name" value="XIRP1/XIRP2"/>
</dbReference>
<proteinExistence type="predicted"/>
<organism evidence="2 3">
    <name type="scientific">Channa argus</name>
    <name type="common">Northern snakehead</name>
    <name type="synonym">Ophicephalus argus</name>
    <dbReference type="NCBI Taxonomy" id="215402"/>
    <lineage>
        <taxon>Eukaryota</taxon>
        <taxon>Metazoa</taxon>
        <taxon>Chordata</taxon>
        <taxon>Craniata</taxon>
        <taxon>Vertebrata</taxon>
        <taxon>Euteleostomi</taxon>
        <taxon>Actinopterygii</taxon>
        <taxon>Neopterygii</taxon>
        <taxon>Teleostei</taxon>
        <taxon>Neoteleostei</taxon>
        <taxon>Acanthomorphata</taxon>
        <taxon>Anabantaria</taxon>
        <taxon>Anabantiformes</taxon>
        <taxon>Channoidei</taxon>
        <taxon>Channidae</taxon>
        <taxon>Channa</taxon>
    </lineage>
</organism>
<dbReference type="EMBL" id="CM015730">
    <property type="protein sequence ID" value="KAF3703635.1"/>
    <property type="molecule type" value="Genomic_DNA"/>
</dbReference>
<feature type="region of interest" description="Disordered" evidence="1">
    <location>
        <begin position="1389"/>
        <end position="1506"/>
    </location>
</feature>
<feature type="region of interest" description="Disordered" evidence="1">
    <location>
        <begin position="558"/>
        <end position="584"/>
    </location>
</feature>
<feature type="compositionally biased region" description="Polar residues" evidence="1">
    <location>
        <begin position="1445"/>
        <end position="1484"/>
    </location>
</feature>
<feature type="compositionally biased region" description="Basic and acidic residues" evidence="1">
    <location>
        <begin position="1101"/>
        <end position="1122"/>
    </location>
</feature>
<feature type="compositionally biased region" description="Basic and acidic residues" evidence="1">
    <location>
        <begin position="1192"/>
        <end position="1220"/>
    </location>
</feature>
<dbReference type="GO" id="GO:0005925">
    <property type="term" value="C:focal adhesion"/>
    <property type="evidence" value="ECO:0007669"/>
    <property type="project" value="TreeGrafter"/>
</dbReference>
<dbReference type="GO" id="GO:0001725">
    <property type="term" value="C:stress fiber"/>
    <property type="evidence" value="ECO:0007669"/>
    <property type="project" value="TreeGrafter"/>
</dbReference>
<name>A0A6G1QM61_CHAAH</name>
<reference evidence="2 3" key="1">
    <citation type="submission" date="2019-02" db="EMBL/GenBank/DDBJ databases">
        <title>Opniocepnalus argus genome.</title>
        <authorList>
            <person name="Zhou C."/>
            <person name="Xiao S."/>
        </authorList>
    </citation>
    <scope>NUCLEOTIDE SEQUENCE [LARGE SCALE GENOMIC DNA]</scope>
    <source>
        <strain evidence="2">OARG1902GOOAL</strain>
        <tissue evidence="2">Muscle</tissue>
    </source>
</reference>
<sequence>MSAHYLSKVAPQDTNHSLLKPVQDQPSEMGKSAKLSKMHKESQQRRDDLPPPTSARHEAGPEDASAAHSQQSMPDQLSKEKLYQQRQKCELRRLMKHTHPELKMLDEVVDDELAEVLGSESGLTAGETGYEGEVLTRRLIFENKVSAYTPKMHITDRKVERANVSKTSAVFEGQEEKPLHSESVEGMMMGEDKTFTSGSFSNREFEKEIIKTDVQATRRIFESQSVNMPRTKPDNKLKGQTSNSGEEMGAVQKHKPEFKNPSKENMHSENKSSSTDVTEWLHKQVSHDGGQSPDLEFSDKEEVSTVVTIVDDDPANLSGPEGFEEMFKTSADLFKNNPFISKNIERENSYVLTSVSQIPANPSGTDMESLITNVKNRAHLFESMPFDRIRHQNKDEVETMVENIKETLNCLYHVNAIHSDGSIIEVNETMIAKKAKFTLSESGPMIKYDEVAEGGAQNFLLQLIPRANLKPQITYLKEDSKGCKEATVVNVPLQHHQFTTSQDTQFKTANMVQLVEDMLNQDNSLRKGVIIQEDETSCAEVIVYSLYNYFDEEDVKSYSPQADAAENDEPETEKSDTSKAGNQGVRKGIVKSTINCLTETSQDQSCPRSITPELTVKGNVKLFKSCIEKGDLEYLKTLQAVEEQELAPNQTVAGQVTELLHEHRGDQAEESASEWAPVDIKRLKSMFSGDQKQTQTKQRFHKNHAAISPGFTGQNVAMVQTPAECNIGVFSHGQEKKTFREECASPLGSYTHLETRDKDTKLLQADLVEAVDENDEMSNLQGALPSLQQATTQTKSLSPHEKQKFFDQVSGEEPVLSVTAGDAQHSELSPENENQKVDSFADEPPLTFNVPSKHKSNHKYSAVVGSFETAPAQQLEEECVFEGKLQAALESLGRSNINITKGDFRAAMIYRNSSKPLKESSQNVDIAAVKESTVEGPLCPVTEAKSPEVPLRQEKEDVTVINAECQSQSQALYRPAISKKIKGPVGPKPAIPPKPEHLKIKQTGTQSANTRNPETTQTNASRPEMKTQRNKEPVLQPPAKKSASCMDGNKTEPSKTKSSADLEAGHKDEDFSQDSQEKYQVQGFYMTLESDNTDKNTLNKPEVKNAEAEETRPKDFSVKDTEIETDDSRVEFHEACQKFGGKKAFAVKSAPVKPKRVKIAQPDIHTHVDPKPQQTLTGQSSNNTNTSAQSVDSKDGREKEMKQESKVELREKKGRTETEDECRQQLSVHIDEIVKGNITAAMEIFDNLRKQEELQCILSQVEDIEQDTSEVDVRSLRKVFENIPDWVVSEDKKREKKVKVEDREEKSLLLSDNTESKSSMAHVFGDLERASEEIMNLKEQTLARLKGIEEAIKKALYSVSTLKSDSDIAGLSCLFKESLGAVQESPLTGNISRKSIGSSRTKSQQAEKRPTSSENEAQSAGQSAGAEAVFEKQQASPLSSPAFASIQSAARRTTPSTMCPTCQQNQNSEKIFRTTMTLTSNSRTQNRKGDHRKGAQHQSTYNSLGTEQELGVLEVHTDSEGNSVAGTKTGTEGYERTDNIGNQFHSTKTSTVVITQPEAMTSAGQTLVRPTHQDRVTTQPEVRQPINQKP</sequence>
<evidence type="ECO:0000313" key="3">
    <source>
        <dbReference type="Proteomes" id="UP000503349"/>
    </source>
</evidence>
<feature type="compositionally biased region" description="Basic and acidic residues" evidence="1">
    <location>
        <begin position="254"/>
        <end position="270"/>
    </location>
</feature>
<feature type="compositionally biased region" description="Basic and acidic residues" evidence="1">
    <location>
        <begin position="1023"/>
        <end position="1032"/>
    </location>
</feature>
<feature type="compositionally biased region" description="Low complexity" evidence="1">
    <location>
        <begin position="1416"/>
        <end position="1428"/>
    </location>
</feature>
<feature type="compositionally biased region" description="Basic and acidic residues" evidence="1">
    <location>
        <begin position="38"/>
        <end position="60"/>
    </location>
</feature>
<feature type="compositionally biased region" description="Polar residues" evidence="1">
    <location>
        <begin position="1576"/>
        <end position="1590"/>
    </location>
</feature>
<keyword evidence="3" id="KW-1185">Reference proteome</keyword>
<feature type="compositionally biased region" description="Polar residues" evidence="1">
    <location>
        <begin position="1520"/>
        <end position="1530"/>
    </location>
</feature>
<feature type="region of interest" description="Disordered" evidence="1">
    <location>
        <begin position="1"/>
        <end position="83"/>
    </location>
</feature>
<reference evidence="3" key="2">
    <citation type="submission" date="2019-02" db="EMBL/GenBank/DDBJ databases">
        <title>Opniocepnalus argus Var Kimnra genome.</title>
        <authorList>
            <person name="Zhou C."/>
            <person name="Xiao S."/>
        </authorList>
    </citation>
    <scope>NUCLEOTIDE SEQUENCE [LARGE SCALE GENOMIC DNA]</scope>
</reference>
<dbReference type="PANTHER" id="PTHR22591">
    <property type="entry name" value="XIN"/>
    <property type="match status" value="1"/>
</dbReference>
<dbReference type="Proteomes" id="UP000503349">
    <property type="component" value="Chromosome 19"/>
</dbReference>
<feature type="compositionally biased region" description="Polar residues" evidence="1">
    <location>
        <begin position="1539"/>
        <end position="1565"/>
    </location>
</feature>
<feature type="compositionally biased region" description="Basic and acidic residues" evidence="1">
    <location>
        <begin position="1049"/>
        <end position="1070"/>
    </location>
</feature>
<feature type="compositionally biased region" description="Low complexity" evidence="1">
    <location>
        <begin position="1173"/>
        <end position="1190"/>
    </location>
</feature>
<feature type="region of interest" description="Disordered" evidence="1">
    <location>
        <begin position="975"/>
        <end position="1122"/>
    </location>
</feature>
<feature type="region of interest" description="Disordered" evidence="1">
    <location>
        <begin position="1520"/>
        <end position="1590"/>
    </location>
</feature>
<dbReference type="GO" id="GO:0007015">
    <property type="term" value="P:actin filament organization"/>
    <property type="evidence" value="ECO:0007669"/>
    <property type="project" value="TreeGrafter"/>
</dbReference>
<feature type="region of interest" description="Disordered" evidence="1">
    <location>
        <begin position="1150"/>
        <end position="1220"/>
    </location>
</feature>
<gene>
    <name evidence="2" type="ORF">EXN66_Car019323</name>
</gene>
<feature type="compositionally biased region" description="Polar residues" evidence="1">
    <location>
        <begin position="1002"/>
        <end position="1021"/>
    </location>
</feature>
<dbReference type="GO" id="GO:0051015">
    <property type="term" value="F:actin filament binding"/>
    <property type="evidence" value="ECO:0007669"/>
    <property type="project" value="TreeGrafter"/>
</dbReference>
<dbReference type="PANTHER" id="PTHR22591:SF2">
    <property type="entry name" value="XIN ACTIN-BINDING REPEAT-CONTAINING PROTEIN 1"/>
    <property type="match status" value="1"/>
</dbReference>
<protein>
    <submittedName>
        <fullName evidence="2">Xin actin-binding repeat-containing protein 1 Cardiomyopathy-associated protein 1</fullName>
    </submittedName>
</protein>
<accession>A0A6G1QM61</accession>
<feature type="compositionally biased region" description="Polar residues" evidence="1">
    <location>
        <begin position="1389"/>
        <end position="1404"/>
    </location>
</feature>
<feature type="compositionally biased region" description="Polar residues" evidence="1">
    <location>
        <begin position="1496"/>
        <end position="1506"/>
    </location>
</feature>
<feature type="compositionally biased region" description="Basic residues" evidence="1">
    <location>
        <begin position="1485"/>
        <end position="1495"/>
    </location>
</feature>
<evidence type="ECO:0000256" key="1">
    <source>
        <dbReference type="SAM" id="MobiDB-lite"/>
    </source>
</evidence>
<evidence type="ECO:0000313" key="2">
    <source>
        <dbReference type="EMBL" id="KAF3703635.1"/>
    </source>
</evidence>